<reference evidence="1 2" key="1">
    <citation type="journal article" date="2021" name="Nat. Plants">
        <title>The Taxus genome provides insights into paclitaxel biosynthesis.</title>
        <authorList>
            <person name="Xiong X."/>
            <person name="Gou J."/>
            <person name="Liao Q."/>
            <person name="Li Y."/>
            <person name="Zhou Q."/>
            <person name="Bi G."/>
            <person name="Li C."/>
            <person name="Du R."/>
            <person name="Wang X."/>
            <person name="Sun T."/>
            <person name="Guo L."/>
            <person name="Liang H."/>
            <person name="Lu P."/>
            <person name="Wu Y."/>
            <person name="Zhang Z."/>
            <person name="Ro D.K."/>
            <person name="Shang Y."/>
            <person name="Huang S."/>
            <person name="Yan J."/>
        </authorList>
    </citation>
    <scope>NUCLEOTIDE SEQUENCE [LARGE SCALE GENOMIC DNA]</scope>
    <source>
        <strain evidence="1">Ta-2019</strain>
    </source>
</reference>
<evidence type="ECO:0000313" key="1">
    <source>
        <dbReference type="EMBL" id="KAH9288142.1"/>
    </source>
</evidence>
<feature type="non-terminal residue" evidence="1">
    <location>
        <position position="1"/>
    </location>
</feature>
<organism evidence="1 2">
    <name type="scientific">Taxus chinensis</name>
    <name type="common">Chinese yew</name>
    <name type="synonym">Taxus wallichiana var. chinensis</name>
    <dbReference type="NCBI Taxonomy" id="29808"/>
    <lineage>
        <taxon>Eukaryota</taxon>
        <taxon>Viridiplantae</taxon>
        <taxon>Streptophyta</taxon>
        <taxon>Embryophyta</taxon>
        <taxon>Tracheophyta</taxon>
        <taxon>Spermatophyta</taxon>
        <taxon>Pinopsida</taxon>
        <taxon>Pinidae</taxon>
        <taxon>Conifers II</taxon>
        <taxon>Cupressales</taxon>
        <taxon>Taxaceae</taxon>
        <taxon>Taxus</taxon>
    </lineage>
</organism>
<evidence type="ECO:0000313" key="2">
    <source>
        <dbReference type="Proteomes" id="UP000824469"/>
    </source>
</evidence>
<proteinExistence type="predicted"/>
<dbReference type="Proteomes" id="UP000824469">
    <property type="component" value="Unassembled WGS sequence"/>
</dbReference>
<protein>
    <submittedName>
        <fullName evidence="1">Uncharacterized protein</fullName>
    </submittedName>
</protein>
<comment type="caution">
    <text evidence="1">The sequence shown here is derived from an EMBL/GenBank/DDBJ whole genome shotgun (WGS) entry which is preliminary data.</text>
</comment>
<gene>
    <name evidence="1" type="ORF">KI387_032259</name>
</gene>
<sequence>CWECGGGRFSDLSVGKASDGWVILTILDRDAWSLVEQRLSLPHIPSGYMAISGGFIIGNDVFSCLPHDALFWMQTSEE</sequence>
<feature type="non-terminal residue" evidence="1">
    <location>
        <position position="78"/>
    </location>
</feature>
<dbReference type="EMBL" id="JAHRHJ020003813">
    <property type="protein sequence ID" value="KAH9288142.1"/>
    <property type="molecule type" value="Genomic_DNA"/>
</dbReference>
<dbReference type="AlphaFoldDB" id="A0AA38C1G2"/>
<name>A0AA38C1G2_TAXCH</name>
<accession>A0AA38C1G2</accession>
<keyword evidence="2" id="KW-1185">Reference proteome</keyword>